<feature type="compositionally biased region" description="Basic and acidic residues" evidence="1">
    <location>
        <begin position="99"/>
        <end position="120"/>
    </location>
</feature>
<keyword evidence="2" id="KW-0812">Transmembrane</keyword>
<feature type="transmembrane region" description="Helical" evidence="2">
    <location>
        <begin position="161"/>
        <end position="185"/>
    </location>
</feature>
<gene>
    <name evidence="3" type="ORF">JQS43_00305</name>
</gene>
<feature type="region of interest" description="Disordered" evidence="1">
    <location>
        <begin position="1"/>
        <end position="154"/>
    </location>
</feature>
<keyword evidence="4" id="KW-1185">Reference proteome</keyword>
<dbReference type="RefSeq" id="WP_239677038.1">
    <property type="nucleotide sequence ID" value="NZ_CP070499.1"/>
</dbReference>
<protein>
    <submittedName>
        <fullName evidence="3">Uncharacterized protein</fullName>
    </submittedName>
</protein>
<feature type="compositionally biased region" description="Low complexity" evidence="1">
    <location>
        <begin position="200"/>
        <end position="210"/>
    </location>
</feature>
<keyword evidence="2" id="KW-1133">Transmembrane helix</keyword>
<evidence type="ECO:0000313" key="4">
    <source>
        <dbReference type="Proteomes" id="UP000662857"/>
    </source>
</evidence>
<feature type="compositionally biased region" description="Low complexity" evidence="1">
    <location>
        <begin position="144"/>
        <end position="154"/>
    </location>
</feature>
<feature type="region of interest" description="Disordered" evidence="1">
    <location>
        <begin position="311"/>
        <end position="331"/>
    </location>
</feature>
<evidence type="ECO:0000256" key="2">
    <source>
        <dbReference type="SAM" id="Phobius"/>
    </source>
</evidence>
<name>A0A895YAU9_9ACTN</name>
<dbReference type="EMBL" id="CP070499">
    <property type="protein sequence ID" value="QSB14877.1"/>
    <property type="molecule type" value="Genomic_DNA"/>
</dbReference>
<organism evidence="3 4">
    <name type="scientific">Natronosporangium hydrolyticum</name>
    <dbReference type="NCBI Taxonomy" id="2811111"/>
    <lineage>
        <taxon>Bacteria</taxon>
        <taxon>Bacillati</taxon>
        <taxon>Actinomycetota</taxon>
        <taxon>Actinomycetes</taxon>
        <taxon>Micromonosporales</taxon>
        <taxon>Micromonosporaceae</taxon>
        <taxon>Natronosporangium</taxon>
    </lineage>
</organism>
<feature type="region of interest" description="Disordered" evidence="1">
    <location>
        <begin position="190"/>
        <end position="221"/>
    </location>
</feature>
<reference evidence="3" key="1">
    <citation type="submission" date="2021-02" db="EMBL/GenBank/DDBJ databases">
        <title>Natrosporangium hydrolyticum gen. nov., sp. nov, a haloalkaliphilic actinobacterium from a soda solonchak soil.</title>
        <authorList>
            <person name="Sorokin D.Y."/>
            <person name="Khijniak T.V."/>
            <person name="Zakharycheva A.P."/>
            <person name="Boueva O.V."/>
            <person name="Ariskina E.V."/>
            <person name="Hahnke R.L."/>
            <person name="Bunk B."/>
            <person name="Sproer C."/>
            <person name="Schumann P."/>
            <person name="Evtushenko L.I."/>
            <person name="Kublanov I.V."/>
        </authorList>
    </citation>
    <scope>NUCLEOTIDE SEQUENCE</scope>
    <source>
        <strain evidence="3">DSM 106523</strain>
    </source>
</reference>
<evidence type="ECO:0000313" key="3">
    <source>
        <dbReference type="EMBL" id="QSB14877.1"/>
    </source>
</evidence>
<accession>A0A895YAU9</accession>
<dbReference type="KEGG" id="nhy:JQS43_00305"/>
<feature type="compositionally biased region" description="Basic and acidic residues" evidence="1">
    <location>
        <begin position="128"/>
        <end position="137"/>
    </location>
</feature>
<feature type="compositionally biased region" description="Pro residues" evidence="1">
    <location>
        <begin position="68"/>
        <end position="84"/>
    </location>
</feature>
<evidence type="ECO:0000256" key="1">
    <source>
        <dbReference type="SAM" id="MobiDB-lite"/>
    </source>
</evidence>
<proteinExistence type="predicted"/>
<dbReference type="Proteomes" id="UP000662857">
    <property type="component" value="Chromosome"/>
</dbReference>
<sequence>MSRHGPPREPGPPGPGDYGPPTDPWDAGGHPPERYDRGGYPPRGQEPVGHGPPGPPYADRPEYGGPEYGPPGYPDPGYPDPGYPDPGGFDQAGYPRGESYPDDRYADGRYDEPPYDERPYGDAPYGDAPHRDSPYRDEPDDDAAVTVVPGAGPGGPARRPVALYAVVTVLVLLAAVGVGYALYLLTGQDDEGGSGAVDQDVVPDPSATPDPDSPDFDNTGMNAAMARVDDCLVNDGSGLEPQMRIVACDAEEEAGQLFQVLEIVDEEVTDTGDAANEQAQEICADTEGYTHHYYEVAESSSFVLCMAEHDAAGDGDEAGGDDEDEAADDES</sequence>
<keyword evidence="2" id="KW-0472">Membrane</keyword>
<dbReference type="AlphaFoldDB" id="A0A895YAU9"/>
<feature type="compositionally biased region" description="Acidic residues" evidence="1">
    <location>
        <begin position="313"/>
        <end position="331"/>
    </location>
</feature>